<evidence type="ECO:0000259" key="1">
    <source>
        <dbReference type="SMART" id="SM00842"/>
    </source>
</evidence>
<name>A0A0G0Z5H5_9BACT</name>
<sequence length="363" mass="40264">MRLGFFDFFSDITNFLKAGSVLGVDIGTTSIKMAEVSRKGANFKLLNYGILETKGYLEHSNQAIQTGSLEIVEKETVNLLNTLLHEVKPKTKTVLVSVPVFSSFLVPLDMPFLSSQETGKSISFQAKQYIPLPENAVSVDWIKVDEFENDRGVKFQRLLLIGIPSSVIRKYKNIFRAVGLRLVALELEILALARALNPDKPTIVIDIGGEVASINVIEGGFVKHSSVSDYGGIHLTKSLSQGLGLSVVRAEELKRRRGLLGREGESELSTLILPFLDVIIQETRYARDSYERRYGKKVEKLMLVGGGANLLGIEKYFGREMNLPTVEPATLRGFEYAPDLEPIVKNLNKELPVAIGLAKKYFT</sequence>
<accession>A0A0G0Z5H5</accession>
<dbReference type="SMART" id="SM00842">
    <property type="entry name" value="FtsA"/>
    <property type="match status" value="1"/>
</dbReference>
<comment type="caution">
    <text evidence="2">The sequence shown here is derived from an EMBL/GenBank/DDBJ whole genome shotgun (WGS) entry which is preliminary data.</text>
</comment>
<dbReference type="GO" id="GO:0051301">
    <property type="term" value="P:cell division"/>
    <property type="evidence" value="ECO:0007669"/>
    <property type="project" value="InterPro"/>
</dbReference>
<dbReference type="PANTHER" id="PTHR32432:SF3">
    <property type="entry name" value="ETHANOLAMINE UTILIZATION PROTEIN EUTJ"/>
    <property type="match status" value="1"/>
</dbReference>
<dbReference type="Proteomes" id="UP000033986">
    <property type="component" value="Unassembled WGS sequence"/>
</dbReference>
<gene>
    <name evidence="2" type="ORF">UV07_C0018G0004</name>
</gene>
<dbReference type="SUPFAM" id="SSF53067">
    <property type="entry name" value="Actin-like ATPase domain"/>
    <property type="match status" value="2"/>
</dbReference>
<reference evidence="2 3" key="1">
    <citation type="journal article" date="2015" name="Nature">
        <title>rRNA introns, odd ribosomes, and small enigmatic genomes across a large radiation of phyla.</title>
        <authorList>
            <person name="Brown C.T."/>
            <person name="Hug L.A."/>
            <person name="Thomas B.C."/>
            <person name="Sharon I."/>
            <person name="Castelle C.J."/>
            <person name="Singh A."/>
            <person name="Wilkins M.J."/>
            <person name="Williams K.H."/>
            <person name="Banfield J.F."/>
        </authorList>
    </citation>
    <scope>NUCLEOTIDE SEQUENCE [LARGE SCALE GENOMIC DNA]</scope>
</reference>
<dbReference type="Gene3D" id="3.30.420.40">
    <property type="match status" value="2"/>
</dbReference>
<feature type="domain" description="SHS2" evidence="1">
    <location>
        <begin position="21"/>
        <end position="196"/>
    </location>
</feature>
<dbReference type="InterPro" id="IPR005883">
    <property type="entry name" value="PilM"/>
</dbReference>
<evidence type="ECO:0000313" key="3">
    <source>
        <dbReference type="Proteomes" id="UP000033986"/>
    </source>
</evidence>
<dbReference type="InterPro" id="IPR043129">
    <property type="entry name" value="ATPase_NBD"/>
</dbReference>
<protein>
    <submittedName>
        <fullName evidence="2">Type IV pilus assembly protein PilM</fullName>
    </submittedName>
</protein>
<organism evidence="2 3">
    <name type="scientific">Candidatus Azambacteria bacterium GW2011_GWB1_42_17</name>
    <dbReference type="NCBI Taxonomy" id="1618615"/>
    <lineage>
        <taxon>Bacteria</taxon>
        <taxon>Candidatus Azamiibacteriota</taxon>
    </lineage>
</organism>
<dbReference type="Pfam" id="PF11104">
    <property type="entry name" value="PilM_2"/>
    <property type="match status" value="1"/>
</dbReference>
<dbReference type="AlphaFoldDB" id="A0A0G0Z5H5"/>
<dbReference type="EMBL" id="LCDB01000018">
    <property type="protein sequence ID" value="KKS43949.1"/>
    <property type="molecule type" value="Genomic_DNA"/>
</dbReference>
<evidence type="ECO:0000313" key="2">
    <source>
        <dbReference type="EMBL" id="KKS43949.1"/>
    </source>
</evidence>
<dbReference type="Gene3D" id="3.30.1490.300">
    <property type="match status" value="1"/>
</dbReference>
<dbReference type="InterPro" id="IPR050696">
    <property type="entry name" value="FtsA/MreB"/>
</dbReference>
<dbReference type="InterPro" id="IPR003494">
    <property type="entry name" value="SHS2_FtsA"/>
</dbReference>
<dbReference type="CDD" id="cd24049">
    <property type="entry name" value="ASKHA_NBD_PilM"/>
    <property type="match status" value="1"/>
</dbReference>
<proteinExistence type="predicted"/>
<dbReference type="PANTHER" id="PTHR32432">
    <property type="entry name" value="CELL DIVISION PROTEIN FTSA-RELATED"/>
    <property type="match status" value="1"/>
</dbReference>